<dbReference type="KEGG" id="hwc:Hqrw_1550"/>
<dbReference type="InterPro" id="IPR003008">
    <property type="entry name" value="Tubulin_FtsZ_GTPase"/>
</dbReference>
<reference evidence="2 3" key="1">
    <citation type="journal article" date="2011" name="PLoS ONE">
        <title>Haloquadratum walsbyi: limited diversity in a global pond.</title>
        <authorList>
            <person name="Dyall-Smith M."/>
            <person name="Pfeiffer F."/>
            <person name="Klee K."/>
            <person name="Palm P."/>
            <person name="Gross K."/>
            <person name="Schuster S.C."/>
            <person name="Rampp M."/>
            <person name="Oesterhelt D."/>
        </authorList>
    </citation>
    <scope>NUCLEOTIDE SEQUENCE [LARGE SCALE GENOMIC DNA]</scope>
    <source>
        <strain evidence="3">DSM 16854 / JCM 12705 / C23</strain>
    </source>
</reference>
<feature type="domain" description="Tubulin/FtsZ GTPase" evidence="1">
    <location>
        <begin position="12"/>
        <end position="194"/>
    </location>
</feature>
<dbReference type="AlphaFoldDB" id="G0LK68"/>
<dbReference type="SUPFAM" id="SSF52490">
    <property type="entry name" value="Tubulin nucleotide-binding domain-like"/>
    <property type="match status" value="1"/>
</dbReference>
<dbReference type="RefSeq" id="WP_014555340.1">
    <property type="nucleotide sequence ID" value="NC_017459.1"/>
</dbReference>
<gene>
    <name evidence="2" type="primary">ftsZ4</name>
    <name evidence="2" type="ordered locus">Hqrw_1550</name>
</gene>
<protein>
    <submittedName>
        <fullName evidence="2">FtsZ family protein, noncanonical</fullName>
    </submittedName>
</protein>
<dbReference type="GO" id="GO:0005525">
    <property type="term" value="F:GTP binding"/>
    <property type="evidence" value="ECO:0007669"/>
    <property type="project" value="InterPro"/>
</dbReference>
<dbReference type="Proteomes" id="UP000007954">
    <property type="component" value="Chromosome"/>
</dbReference>
<name>G0LK68_HALWC</name>
<dbReference type="InterPro" id="IPR036525">
    <property type="entry name" value="Tubulin/FtsZ_GTPase_sf"/>
</dbReference>
<organism evidence="2 3">
    <name type="scientific">Haloquadratum walsbyi (strain DSM 16854 / JCM 12705 / C23)</name>
    <dbReference type="NCBI Taxonomy" id="768065"/>
    <lineage>
        <taxon>Archaea</taxon>
        <taxon>Methanobacteriati</taxon>
        <taxon>Methanobacteriota</taxon>
        <taxon>Stenosarchaea group</taxon>
        <taxon>Halobacteria</taxon>
        <taxon>Halobacteriales</taxon>
        <taxon>Haloferacaceae</taxon>
        <taxon>Haloquadratum</taxon>
    </lineage>
</organism>
<evidence type="ECO:0000313" key="3">
    <source>
        <dbReference type="Proteomes" id="UP000007954"/>
    </source>
</evidence>
<dbReference type="Gene3D" id="3.40.50.1440">
    <property type="entry name" value="Tubulin/FtsZ, GTPase domain"/>
    <property type="match status" value="1"/>
</dbReference>
<dbReference type="GeneID" id="12446223"/>
<evidence type="ECO:0000313" key="2">
    <source>
        <dbReference type="EMBL" id="CCC39494.1"/>
    </source>
</evidence>
<proteinExistence type="predicted"/>
<dbReference type="Pfam" id="PF00091">
    <property type="entry name" value="Tubulin"/>
    <property type="match status" value="1"/>
</dbReference>
<dbReference type="PRINTS" id="PR00423">
    <property type="entry name" value="CELLDVISFTSZ"/>
</dbReference>
<dbReference type="EMBL" id="FR746099">
    <property type="protein sequence ID" value="CCC39494.1"/>
    <property type="molecule type" value="Genomic_DNA"/>
</dbReference>
<dbReference type="HOGENOM" id="CLU_670149_0_0_2"/>
<evidence type="ECO:0000259" key="1">
    <source>
        <dbReference type="Pfam" id="PF00091"/>
    </source>
</evidence>
<accession>G0LK68</accession>
<sequence>MSQSDTYTRWAVLASGEGGGRMASTLFSRTENPGIDDRVLVMNTNRADIANTIDRIEQNTIDIQDIRADHTLEFGPLDGVGNYFPGGEQCAAVDETRITEAITTGGVDEADAFLYMTTLGGGTGNGSVPYIIDSLKNNPPTNAMRDVTHVALAAWPYDFEGGQRHFNAVSGLSRLLRWYDGSQNAEMVLLISNSHVSNDEELGEDDESRHETVNRNAIEAVDMMISAGRETYSVVDVRDLIAWPRRLDEYHFTAGTAMEQPSIFELELLFDKAADNLFIPMDPATAKVVYAIVRVPQHAIDSGEYSEAGLERRLQRWLASNGMDNVVHQMPTLTPHQSRRDSIDVLLLFGGFDLDPLLDVSWSKFERMMDEATDSGLSSEVDSLEGETFPPRRFRQIKQNLEDYLSDNSG</sequence>